<name>F7XCF5_SINMM</name>
<keyword evidence="1" id="KW-0614">Plasmid</keyword>
<dbReference type="KEGG" id="smx:SM11_pC1588"/>
<dbReference type="HOGENOM" id="CLU_2439176_0_0_5"/>
<accession>F7XCF5</accession>
<evidence type="ECO:0000313" key="1">
    <source>
        <dbReference type="EMBL" id="AEH82661.1"/>
    </source>
</evidence>
<proteinExistence type="predicted"/>
<geneLocation type="plasmid" evidence="1 2">
    <name>pSmeSM11c</name>
</geneLocation>
<gene>
    <name evidence="1" type="ordered locus">SM11_pC1588</name>
</gene>
<dbReference type="AlphaFoldDB" id="F7XCF5"/>
<sequence>MSDPGFLWSLSSDQVGRGGIRAWDTAAFHGLFDFDHQAVSSVFAPLQIENIRIACNLKRAGHVNSRGYLRDLTAEPCRQNRGSTYFLGCL</sequence>
<dbReference type="EMBL" id="CP001831">
    <property type="protein sequence ID" value="AEH82661.1"/>
    <property type="molecule type" value="Genomic_DNA"/>
</dbReference>
<dbReference type="Proteomes" id="UP000009045">
    <property type="component" value="Plasmid pSmeSM11c"/>
</dbReference>
<protein>
    <submittedName>
        <fullName evidence="1">Uncharacterized protein</fullName>
    </submittedName>
</protein>
<reference evidence="1 2" key="1">
    <citation type="journal article" date="2011" name="J. Biotechnol.">
        <title>The complete genome sequence of the dominant Sinorhizobium meliloti field isolate SM11 extends the S. meliloti pan-genome.</title>
        <authorList>
            <person name="Schneiker-Bekel S."/>
            <person name="Wibberg D."/>
            <person name="Bekel T."/>
            <person name="Blom J."/>
            <person name="Linke B."/>
            <person name="Neuweger H."/>
            <person name="Stiens M."/>
            <person name="Vorholter F.J."/>
            <person name="Weidner S."/>
            <person name="Goesmann A."/>
            <person name="Puhler A."/>
            <person name="Schluter A."/>
        </authorList>
    </citation>
    <scope>NUCLEOTIDE SEQUENCE [LARGE SCALE GENOMIC DNA]</scope>
    <source>
        <strain evidence="1 2">SM11</strain>
        <plasmid evidence="2">pSmeSM11c</plasmid>
    </source>
</reference>
<evidence type="ECO:0000313" key="2">
    <source>
        <dbReference type="Proteomes" id="UP000009045"/>
    </source>
</evidence>
<organism evidence="1 2">
    <name type="scientific">Sinorhizobium meliloti (strain SM11)</name>
    <dbReference type="NCBI Taxonomy" id="707241"/>
    <lineage>
        <taxon>Bacteria</taxon>
        <taxon>Pseudomonadati</taxon>
        <taxon>Pseudomonadota</taxon>
        <taxon>Alphaproteobacteria</taxon>
        <taxon>Hyphomicrobiales</taxon>
        <taxon>Rhizobiaceae</taxon>
        <taxon>Sinorhizobium/Ensifer group</taxon>
        <taxon>Sinorhizobium</taxon>
    </lineage>
</organism>